<gene>
    <name evidence="2" type="ORF">B0A81_14990</name>
</gene>
<feature type="signal peptide" evidence="1">
    <location>
        <begin position="1"/>
        <end position="27"/>
    </location>
</feature>
<organism evidence="2 3">
    <name type="scientific">Flavobacterium plurextorum</name>
    <dbReference type="NCBI Taxonomy" id="1114867"/>
    <lineage>
        <taxon>Bacteria</taxon>
        <taxon>Pseudomonadati</taxon>
        <taxon>Bacteroidota</taxon>
        <taxon>Flavobacteriia</taxon>
        <taxon>Flavobacteriales</taxon>
        <taxon>Flavobacteriaceae</taxon>
        <taxon>Flavobacterium</taxon>
    </lineage>
</organism>
<evidence type="ECO:0000313" key="2">
    <source>
        <dbReference type="EMBL" id="OXB05254.1"/>
    </source>
</evidence>
<evidence type="ECO:0008006" key="4">
    <source>
        <dbReference type="Google" id="ProtNLM"/>
    </source>
</evidence>
<proteinExistence type="predicted"/>
<accession>A0ABX4CRQ5</accession>
<feature type="chain" id="PRO_5046168829" description="Lipid-binding hydrolase" evidence="1">
    <location>
        <begin position="28"/>
        <end position="179"/>
    </location>
</feature>
<dbReference type="PROSITE" id="PS51257">
    <property type="entry name" value="PROKAR_LIPOPROTEIN"/>
    <property type="match status" value="1"/>
</dbReference>
<protein>
    <recommendedName>
        <fullName evidence="4">Lipid-binding hydrolase</fullName>
    </recommendedName>
</protein>
<keyword evidence="3" id="KW-1185">Reference proteome</keyword>
<reference evidence="2 3" key="1">
    <citation type="submission" date="2016-11" db="EMBL/GenBank/DDBJ databases">
        <title>Whole genomes of Flavobacteriaceae.</title>
        <authorList>
            <person name="Stine C."/>
            <person name="Li C."/>
            <person name="Tadesse D."/>
        </authorList>
    </citation>
    <scope>NUCLEOTIDE SEQUENCE [LARGE SCALE GENOMIC DNA]</scope>
    <source>
        <strain evidence="2 3">CCUG 60112</strain>
    </source>
</reference>
<comment type="caution">
    <text evidence="2">The sequence shown here is derived from an EMBL/GenBank/DDBJ whole genome shotgun (WGS) entry which is preliminary data.</text>
</comment>
<evidence type="ECO:0000256" key="1">
    <source>
        <dbReference type="SAM" id="SignalP"/>
    </source>
</evidence>
<dbReference type="EMBL" id="MUHD01000028">
    <property type="protein sequence ID" value="OXB05254.1"/>
    <property type="molecule type" value="Genomic_DNA"/>
</dbReference>
<name>A0ABX4CRQ5_9FLAO</name>
<dbReference type="InterPro" id="IPR038668">
    <property type="entry name" value="Lipid-bd_sf"/>
</dbReference>
<dbReference type="InterPro" id="IPR024404">
    <property type="entry name" value="Lipid-bd_put"/>
</dbReference>
<sequence length="179" mass="19372">MKMKKLKQNITRILAAMLVLTSFSACDEVGNTDAGGTSTQALAGDWFVQTSLNGKVVIGYKRISTYNTSANDGKDMWIDDHGTIWLFKCKTPVNLGASTFAGNKLVSSVVDDDPDTKDVVETYDITVNITDGKVVKNGTKSTGGHTVDAISFKAEFSDDPGKIYEIAGYKRTGFAEDEH</sequence>
<dbReference type="Proteomes" id="UP000198381">
    <property type="component" value="Unassembled WGS sequence"/>
</dbReference>
<evidence type="ECO:0000313" key="3">
    <source>
        <dbReference type="Proteomes" id="UP000198381"/>
    </source>
</evidence>
<dbReference type="Gene3D" id="2.40.128.220">
    <property type="match status" value="1"/>
</dbReference>
<dbReference type="Pfam" id="PF12888">
    <property type="entry name" value="Lipid_bd"/>
    <property type="match status" value="1"/>
</dbReference>
<keyword evidence="1" id="KW-0732">Signal</keyword>